<dbReference type="AlphaFoldDB" id="A0A8X6TFS2"/>
<dbReference type="EMBL" id="BMAW01057356">
    <property type="protein sequence ID" value="GFT10303.1"/>
    <property type="molecule type" value="Genomic_DNA"/>
</dbReference>
<sequence length="616" mass="70440">MNFNSRNKSAWCSCLYELLDFFKQSKNERLKTSEQDPEKHITPESSCLKLMISNHQYPISSRNGNYNMRKMSSSDFDSSTKTFDDILNCPWIKISYNVTYTKLTDLNDDHLHFFNEMRAKYGMPPLNLKKQNASYISDDESKNVDQVNSDLNASQQTSFNISHKSMKRQKESPATDSQDVSVLVSPRTLNNELKKLESVASISTKKNTKRKKSDAINKPNIPQILQDEERDMEKEKIKKKEKFMKMVAKFEEKEEKKLMKHLEKIKASLIAKKQGQLNDTEKKFIATVENEAKLLDMMKLLKCKNQRDALRFLKYFGVKVPRKNSLTNRNQIAYGCSSNAVKMIEIKPSGNFDNPSANIIEQKCKTKCKRRGRKITKSKFVPADNIHCKETVKEEVISGLFEDQISSTSKREANLTCKSKSLDLSDSFNNHKSKLCGDLFTDMSMITDETFTIECPCGEMNFVTMGGGFHPDLSSHHREALRFLKYFGVKVPRENSVPNRNQIAYGCSSNAVKMIEIKPSGNFDNPSANIIEQKCKTKCKRRGRKITKSKFVPADNIHCKETVKEVISGLFEDQISSTSEREANLAYETFTIECPCGEMNCVTMGGRFHPDLSSRK</sequence>
<proteinExistence type="predicted"/>
<accession>A0A8X6TFS2</accession>
<dbReference type="Proteomes" id="UP000887013">
    <property type="component" value="Unassembled WGS sequence"/>
</dbReference>
<gene>
    <name evidence="2" type="ORF">NPIL_610191</name>
</gene>
<evidence type="ECO:0000256" key="1">
    <source>
        <dbReference type="SAM" id="MobiDB-lite"/>
    </source>
</evidence>
<feature type="region of interest" description="Disordered" evidence="1">
    <location>
        <begin position="204"/>
        <end position="228"/>
    </location>
</feature>
<feature type="region of interest" description="Disordered" evidence="1">
    <location>
        <begin position="157"/>
        <end position="180"/>
    </location>
</feature>
<reference evidence="2" key="1">
    <citation type="submission" date="2020-08" db="EMBL/GenBank/DDBJ databases">
        <title>Multicomponent nature underlies the extraordinary mechanical properties of spider dragline silk.</title>
        <authorList>
            <person name="Kono N."/>
            <person name="Nakamura H."/>
            <person name="Mori M."/>
            <person name="Yoshida Y."/>
            <person name="Ohtoshi R."/>
            <person name="Malay A.D."/>
            <person name="Moran D.A.P."/>
            <person name="Tomita M."/>
            <person name="Numata K."/>
            <person name="Arakawa K."/>
        </authorList>
    </citation>
    <scope>NUCLEOTIDE SEQUENCE</scope>
</reference>
<evidence type="ECO:0000313" key="2">
    <source>
        <dbReference type="EMBL" id="GFT10303.1"/>
    </source>
</evidence>
<comment type="caution">
    <text evidence="2">The sequence shown here is derived from an EMBL/GenBank/DDBJ whole genome shotgun (WGS) entry which is preliminary data.</text>
</comment>
<protein>
    <submittedName>
        <fullName evidence="2">Uncharacterized protein</fullName>
    </submittedName>
</protein>
<name>A0A8X6TFS2_NEPPI</name>
<organism evidence="2 3">
    <name type="scientific">Nephila pilipes</name>
    <name type="common">Giant wood spider</name>
    <name type="synonym">Nephila maculata</name>
    <dbReference type="NCBI Taxonomy" id="299642"/>
    <lineage>
        <taxon>Eukaryota</taxon>
        <taxon>Metazoa</taxon>
        <taxon>Ecdysozoa</taxon>
        <taxon>Arthropoda</taxon>
        <taxon>Chelicerata</taxon>
        <taxon>Arachnida</taxon>
        <taxon>Araneae</taxon>
        <taxon>Araneomorphae</taxon>
        <taxon>Entelegynae</taxon>
        <taxon>Araneoidea</taxon>
        <taxon>Nephilidae</taxon>
        <taxon>Nephila</taxon>
    </lineage>
</organism>
<evidence type="ECO:0000313" key="3">
    <source>
        <dbReference type="Proteomes" id="UP000887013"/>
    </source>
</evidence>
<keyword evidence="3" id="KW-1185">Reference proteome</keyword>